<accession>A0ABM0M157</accession>
<keyword evidence="2" id="KW-1185">Reference proteome</keyword>
<dbReference type="Gene3D" id="2.60.40.10">
    <property type="entry name" value="Immunoglobulins"/>
    <property type="match status" value="1"/>
</dbReference>
<organism evidence="2 3">
    <name type="scientific">Saccoglossus kowalevskii</name>
    <name type="common">Acorn worm</name>
    <dbReference type="NCBI Taxonomy" id="10224"/>
    <lineage>
        <taxon>Eukaryota</taxon>
        <taxon>Metazoa</taxon>
        <taxon>Hemichordata</taxon>
        <taxon>Enteropneusta</taxon>
        <taxon>Harrimaniidae</taxon>
        <taxon>Saccoglossus</taxon>
    </lineage>
</organism>
<dbReference type="PROSITE" id="PS50835">
    <property type="entry name" value="IG_LIKE"/>
    <property type="match status" value="1"/>
</dbReference>
<dbReference type="RefSeq" id="XP_006813748.1">
    <property type="nucleotide sequence ID" value="XM_006813685.1"/>
</dbReference>
<dbReference type="InterPro" id="IPR003599">
    <property type="entry name" value="Ig_sub"/>
</dbReference>
<proteinExistence type="predicted"/>
<dbReference type="InterPro" id="IPR013783">
    <property type="entry name" value="Ig-like_fold"/>
</dbReference>
<name>A0ABM0M157_SACKO</name>
<evidence type="ECO:0000313" key="2">
    <source>
        <dbReference type="Proteomes" id="UP000694865"/>
    </source>
</evidence>
<dbReference type="InterPro" id="IPR007110">
    <property type="entry name" value="Ig-like_dom"/>
</dbReference>
<dbReference type="InterPro" id="IPR036179">
    <property type="entry name" value="Ig-like_dom_sf"/>
</dbReference>
<reference evidence="3" key="1">
    <citation type="submission" date="2025-08" db="UniProtKB">
        <authorList>
            <consortium name="RefSeq"/>
        </authorList>
    </citation>
    <scope>IDENTIFICATION</scope>
    <source>
        <tissue evidence="3">Testes</tissue>
    </source>
</reference>
<dbReference type="SMART" id="SM00409">
    <property type="entry name" value="IG"/>
    <property type="match status" value="1"/>
</dbReference>
<protein>
    <submittedName>
        <fullName evidence="3">Kin of IRRE-like protein 3-like</fullName>
    </submittedName>
</protein>
<dbReference type="InterPro" id="IPR013106">
    <property type="entry name" value="Ig_V-set"/>
</dbReference>
<evidence type="ECO:0000313" key="3">
    <source>
        <dbReference type="RefSeq" id="XP_006813748.1"/>
    </source>
</evidence>
<dbReference type="SUPFAM" id="SSF48726">
    <property type="entry name" value="Immunoglobulin"/>
    <property type="match status" value="1"/>
</dbReference>
<dbReference type="Proteomes" id="UP000694865">
    <property type="component" value="Unplaced"/>
</dbReference>
<gene>
    <name evidence="3" type="primary">LOC102801274</name>
</gene>
<dbReference type="Pfam" id="PF07686">
    <property type="entry name" value="V-set"/>
    <property type="match status" value="1"/>
</dbReference>
<evidence type="ECO:0000259" key="1">
    <source>
        <dbReference type="PROSITE" id="PS50835"/>
    </source>
</evidence>
<feature type="domain" description="Ig-like" evidence="1">
    <location>
        <begin position="11"/>
        <end position="114"/>
    </location>
</feature>
<sequence>MYSVFFTVLSQSFRGVPVDTVVLEGNEVLLNCSFNDFESTATVAWNRGQLSLYLGNKAGKVYADPDFDDCCEIVGNTQNYDFMLKIRNANFDDMAIWKCSYSETIILEEEAKITVLEGPPTCEVSGAGPENEVVEGRSDATILVYTEKA</sequence>
<dbReference type="GeneID" id="102801274"/>